<evidence type="ECO:0000313" key="6">
    <source>
        <dbReference type="Proteomes" id="UP000050865"/>
    </source>
</evidence>
<dbReference type="PATRIC" id="fig|1423730.4.peg.151"/>
<dbReference type="PANTHER" id="PTHR43792">
    <property type="entry name" value="GNAT FAMILY, PUTATIVE (AFU_ORTHOLOGUE AFUA_3G00765)-RELATED-RELATED"/>
    <property type="match status" value="1"/>
</dbReference>
<accession>A0A0R2FB56</accession>
<dbReference type="InterPro" id="IPR051531">
    <property type="entry name" value="N-acetyltransferase"/>
</dbReference>
<evidence type="ECO:0000259" key="4">
    <source>
        <dbReference type="PROSITE" id="PS51186"/>
    </source>
</evidence>
<dbReference type="RefSeq" id="WP_056988824.1">
    <property type="nucleotide sequence ID" value="NZ_AYZJ01000008.1"/>
</dbReference>
<dbReference type="Proteomes" id="UP000050865">
    <property type="component" value="Unassembled WGS sequence"/>
</dbReference>
<dbReference type="AlphaFoldDB" id="A0A0R2FB56"/>
<comment type="similarity">
    <text evidence="3">Belongs to the acetyltransferase family. RimJ subfamily.</text>
</comment>
<dbReference type="STRING" id="1423730.FC75_GL000140"/>
<evidence type="ECO:0000313" key="5">
    <source>
        <dbReference type="EMBL" id="KRN25603.1"/>
    </source>
</evidence>
<name>A0A0R2FB56_9LACO</name>
<dbReference type="InterPro" id="IPR016181">
    <property type="entry name" value="Acyl_CoA_acyltransferase"/>
</dbReference>
<feature type="domain" description="N-acetyltransferase" evidence="4">
    <location>
        <begin position="8"/>
        <end position="169"/>
    </location>
</feature>
<dbReference type="SUPFAM" id="SSF55729">
    <property type="entry name" value="Acyl-CoA N-acyltransferases (Nat)"/>
    <property type="match status" value="1"/>
</dbReference>
<dbReference type="Pfam" id="PF13302">
    <property type="entry name" value="Acetyltransf_3"/>
    <property type="match status" value="1"/>
</dbReference>
<keyword evidence="1" id="KW-0808">Transferase</keyword>
<dbReference type="EMBL" id="AYZJ01000008">
    <property type="protein sequence ID" value="KRN25603.1"/>
    <property type="molecule type" value="Genomic_DNA"/>
</dbReference>
<dbReference type="Gene3D" id="3.40.630.30">
    <property type="match status" value="1"/>
</dbReference>
<evidence type="ECO:0000256" key="1">
    <source>
        <dbReference type="ARBA" id="ARBA00022679"/>
    </source>
</evidence>
<comment type="caution">
    <text evidence="5">The sequence shown here is derived from an EMBL/GenBank/DDBJ whole genome shotgun (WGS) entry which is preliminary data.</text>
</comment>
<keyword evidence="6" id="KW-1185">Reference proteome</keyword>
<reference evidence="5 6" key="1">
    <citation type="journal article" date="2015" name="Genome Announc.">
        <title>Expanding the biotechnology potential of lactobacilli through comparative genomics of 213 strains and associated genera.</title>
        <authorList>
            <person name="Sun Z."/>
            <person name="Harris H.M."/>
            <person name="McCann A."/>
            <person name="Guo C."/>
            <person name="Argimon S."/>
            <person name="Zhang W."/>
            <person name="Yang X."/>
            <person name="Jeffery I.B."/>
            <person name="Cooney J.C."/>
            <person name="Kagawa T.F."/>
            <person name="Liu W."/>
            <person name="Song Y."/>
            <person name="Salvetti E."/>
            <person name="Wrobel A."/>
            <person name="Rasinkangas P."/>
            <person name="Parkhill J."/>
            <person name="Rea M.C."/>
            <person name="O'Sullivan O."/>
            <person name="Ritari J."/>
            <person name="Douillard F.P."/>
            <person name="Paul Ross R."/>
            <person name="Yang R."/>
            <person name="Briner A.E."/>
            <person name="Felis G.E."/>
            <person name="de Vos W.M."/>
            <person name="Barrangou R."/>
            <person name="Klaenhammer T.R."/>
            <person name="Caufield P.W."/>
            <person name="Cui Y."/>
            <person name="Zhang H."/>
            <person name="O'Toole P.W."/>
        </authorList>
    </citation>
    <scope>NUCLEOTIDE SEQUENCE [LARGE SCALE GENOMIC DNA]</scope>
    <source>
        <strain evidence="5 6">DSM 22697</strain>
    </source>
</reference>
<dbReference type="PANTHER" id="PTHR43792:SF8">
    <property type="entry name" value="[RIBOSOMAL PROTEIN US5]-ALANINE N-ACETYLTRANSFERASE"/>
    <property type="match status" value="1"/>
</dbReference>
<gene>
    <name evidence="5" type="ORF">FC75_GL000140</name>
</gene>
<keyword evidence="2" id="KW-0012">Acyltransferase</keyword>
<organism evidence="5 6">
    <name type="scientific">Lacticaseibacillus camelliae DSM 22697 = JCM 13995</name>
    <dbReference type="NCBI Taxonomy" id="1423730"/>
    <lineage>
        <taxon>Bacteria</taxon>
        <taxon>Bacillati</taxon>
        <taxon>Bacillota</taxon>
        <taxon>Bacilli</taxon>
        <taxon>Lactobacillales</taxon>
        <taxon>Lactobacillaceae</taxon>
        <taxon>Lacticaseibacillus</taxon>
    </lineage>
</organism>
<dbReference type="InterPro" id="IPR000182">
    <property type="entry name" value="GNAT_dom"/>
</dbReference>
<evidence type="ECO:0000256" key="2">
    <source>
        <dbReference type="ARBA" id="ARBA00023315"/>
    </source>
</evidence>
<dbReference type="PROSITE" id="PS51186">
    <property type="entry name" value="GNAT"/>
    <property type="match status" value="1"/>
</dbReference>
<dbReference type="GO" id="GO:0008999">
    <property type="term" value="F:protein-N-terminal-alanine acetyltransferase activity"/>
    <property type="evidence" value="ECO:0007669"/>
    <property type="project" value="TreeGrafter"/>
</dbReference>
<dbReference type="CDD" id="cd04301">
    <property type="entry name" value="NAT_SF"/>
    <property type="match status" value="1"/>
</dbReference>
<dbReference type="GO" id="GO:0005737">
    <property type="term" value="C:cytoplasm"/>
    <property type="evidence" value="ECO:0007669"/>
    <property type="project" value="TreeGrafter"/>
</dbReference>
<sequence length="174" mass="18973">MELKGTRVTIRPMRADDAAAYLALTQDPAVAGPAGMGRLADLQAAQQHLKNTKDTEFAVVLNGQLIGEVGIYPRTQDPDDPVASTRELGYALGQEYWGQGLMTEALRLVVKDLFAQGITALWAGVFPDNRRSIAVLARLGFEYRFTAPLPAVLAHGENRAEAYFELSNENSPQD</sequence>
<proteinExistence type="inferred from homology"/>
<protein>
    <recommendedName>
        <fullName evidence="4">N-acetyltransferase domain-containing protein</fullName>
    </recommendedName>
</protein>
<evidence type="ECO:0000256" key="3">
    <source>
        <dbReference type="ARBA" id="ARBA00038502"/>
    </source>
</evidence>